<feature type="transmembrane region" description="Helical" evidence="10">
    <location>
        <begin position="192"/>
        <end position="219"/>
    </location>
</feature>
<keyword evidence="7" id="KW-0256">Endoplasmic reticulum</keyword>
<evidence type="ECO:0000313" key="11">
    <source>
        <dbReference type="EMBL" id="AGP31765.1"/>
    </source>
</evidence>
<evidence type="ECO:0000256" key="5">
    <source>
        <dbReference type="ARBA" id="ARBA00022679"/>
    </source>
</evidence>
<dbReference type="STRING" id="1200352.A606_10630"/>
<sequence>MVPLVALVTTLVLQAVQLLVMQIAGQRRGMSLSEVLMQWDSQWMTLISRHGYSGFAMGSAGTPDGEPIEWQSVAFFPGYPWLVRVLASGVRVLTGAEATIAVAQVVSAVASVALVWGLGRIAVDHLWPAVTGKDAASPLTSGALTVAVGTLALGAPMSVVYVMPYSEALYTALAVWAVLMLLRRSYLTAGLLVFLAGLTRLTAVVLVLTLAVAAVVELWRWWRTRERGEDALRAVVSPLIGVAGIVAYLAWANGQTAAIGGYFAAQDRGWHSGFDYGAATWHWITTSPLDITTRVGAGGSVDGTMPGYAISAWSMILVGLLCVVSLWPLVTGRLPWQLWLPAVAVAGMTLGSDGIMHSRPRLLLIPVLFLLLPLVVRALARLRAQLPDRPWLASVPVFVAVAWCVVGFWVSVEMLVEFAYAI</sequence>
<evidence type="ECO:0000256" key="6">
    <source>
        <dbReference type="ARBA" id="ARBA00022692"/>
    </source>
</evidence>
<proteinExistence type="predicted"/>
<feature type="transmembrane region" description="Helical" evidence="10">
    <location>
        <begin position="139"/>
        <end position="161"/>
    </location>
</feature>
<accession>S4XJ33</accession>
<name>S4XJ33_9CORY</name>
<dbReference type="PATRIC" id="fig|1200352.3.peg.2170"/>
<evidence type="ECO:0000256" key="1">
    <source>
        <dbReference type="ARBA" id="ARBA00004477"/>
    </source>
</evidence>
<dbReference type="HOGENOM" id="CLU_036370_0_1_11"/>
<feature type="transmembrane region" description="Helical" evidence="10">
    <location>
        <begin position="231"/>
        <end position="251"/>
    </location>
</feature>
<gene>
    <name evidence="11" type="ORF">A606_10630</name>
</gene>
<dbReference type="GO" id="GO:0004376">
    <property type="term" value="F:GPI mannosyltransferase activity"/>
    <property type="evidence" value="ECO:0007669"/>
    <property type="project" value="InterPro"/>
</dbReference>
<dbReference type="GO" id="GO:0006506">
    <property type="term" value="P:GPI anchor biosynthetic process"/>
    <property type="evidence" value="ECO:0007669"/>
    <property type="project" value="UniProtKB-UniPathway"/>
</dbReference>
<comment type="pathway">
    <text evidence="2">Glycolipid biosynthesis; glycosylphosphatidylinositol-anchor biosynthesis.</text>
</comment>
<dbReference type="KEGG" id="cter:A606_10630"/>
<evidence type="ECO:0000256" key="8">
    <source>
        <dbReference type="ARBA" id="ARBA00022989"/>
    </source>
</evidence>
<evidence type="ECO:0000256" key="4">
    <source>
        <dbReference type="ARBA" id="ARBA00022676"/>
    </source>
</evidence>
<feature type="transmembrane region" description="Helical" evidence="10">
    <location>
        <begin position="6"/>
        <end position="24"/>
    </location>
</feature>
<keyword evidence="8 10" id="KW-1133">Transmembrane helix</keyword>
<evidence type="ECO:0000256" key="3">
    <source>
        <dbReference type="ARBA" id="ARBA00022502"/>
    </source>
</evidence>
<keyword evidence="4" id="KW-0328">Glycosyltransferase</keyword>
<evidence type="ECO:0000313" key="12">
    <source>
        <dbReference type="Proteomes" id="UP000014809"/>
    </source>
</evidence>
<organism evidence="11 12">
    <name type="scientific">Corynebacterium terpenotabidum Y-11</name>
    <dbReference type="NCBI Taxonomy" id="1200352"/>
    <lineage>
        <taxon>Bacteria</taxon>
        <taxon>Bacillati</taxon>
        <taxon>Actinomycetota</taxon>
        <taxon>Actinomycetes</taxon>
        <taxon>Mycobacteriales</taxon>
        <taxon>Corynebacteriaceae</taxon>
        <taxon>Corynebacterium</taxon>
    </lineage>
</organism>
<dbReference type="PANTHER" id="PTHR12468:SF2">
    <property type="entry name" value="GPI MANNOSYLTRANSFERASE 2"/>
    <property type="match status" value="1"/>
</dbReference>
<feature type="transmembrane region" description="Helical" evidence="10">
    <location>
        <begin position="310"/>
        <end position="331"/>
    </location>
</feature>
<keyword evidence="9 10" id="KW-0472">Membrane</keyword>
<keyword evidence="5" id="KW-0808">Transferase</keyword>
<reference evidence="11 12" key="1">
    <citation type="submission" date="2012-06" db="EMBL/GenBank/DDBJ databases">
        <title>Complete genome sequence of Corynebacterium terpenotabidum Y-11 (=DSM 44721).</title>
        <authorList>
            <person name="Ruckert C."/>
            <person name="Albersmeier A."/>
            <person name="Al-Dilaimi A."/>
            <person name="Szczepanowski R."/>
            <person name="Kalinowski J."/>
        </authorList>
    </citation>
    <scope>NUCLEOTIDE SEQUENCE [LARGE SCALE GENOMIC DNA]</scope>
    <source>
        <strain evidence="11 12">Y-11</strain>
    </source>
</reference>
<feature type="transmembrane region" description="Helical" evidence="10">
    <location>
        <begin position="362"/>
        <end position="380"/>
    </location>
</feature>
<keyword evidence="3" id="KW-0337">GPI-anchor biosynthesis</keyword>
<feature type="transmembrane region" description="Helical" evidence="10">
    <location>
        <begin position="168"/>
        <end position="186"/>
    </location>
</feature>
<dbReference type="Proteomes" id="UP000014809">
    <property type="component" value="Chromosome"/>
</dbReference>
<dbReference type="EMBL" id="CP003696">
    <property type="protein sequence ID" value="AGP31765.1"/>
    <property type="molecule type" value="Genomic_DNA"/>
</dbReference>
<evidence type="ECO:0000256" key="9">
    <source>
        <dbReference type="ARBA" id="ARBA00023136"/>
    </source>
</evidence>
<keyword evidence="12" id="KW-1185">Reference proteome</keyword>
<dbReference type="GO" id="GO:0016020">
    <property type="term" value="C:membrane"/>
    <property type="evidence" value="ECO:0007669"/>
    <property type="project" value="GOC"/>
</dbReference>
<evidence type="ECO:0000256" key="7">
    <source>
        <dbReference type="ARBA" id="ARBA00022824"/>
    </source>
</evidence>
<feature type="transmembrane region" description="Helical" evidence="10">
    <location>
        <begin position="392"/>
        <end position="412"/>
    </location>
</feature>
<keyword evidence="6 10" id="KW-0812">Transmembrane</keyword>
<dbReference type="eggNOG" id="COG5542">
    <property type="taxonomic scope" value="Bacteria"/>
</dbReference>
<evidence type="ECO:0008006" key="13">
    <source>
        <dbReference type="Google" id="ProtNLM"/>
    </source>
</evidence>
<dbReference type="InterPro" id="IPR007315">
    <property type="entry name" value="PIG-V/Gpi18"/>
</dbReference>
<dbReference type="UniPathway" id="UPA00196"/>
<dbReference type="PANTHER" id="PTHR12468">
    <property type="entry name" value="GPI MANNOSYLTRANSFERASE 2"/>
    <property type="match status" value="1"/>
</dbReference>
<comment type="subcellular location">
    <subcellularLocation>
        <location evidence="1">Endoplasmic reticulum membrane</location>
        <topology evidence="1">Multi-pass membrane protein</topology>
    </subcellularLocation>
</comment>
<evidence type="ECO:0000256" key="2">
    <source>
        <dbReference type="ARBA" id="ARBA00004687"/>
    </source>
</evidence>
<evidence type="ECO:0000256" key="10">
    <source>
        <dbReference type="SAM" id="Phobius"/>
    </source>
</evidence>
<feature type="transmembrane region" description="Helical" evidence="10">
    <location>
        <begin position="98"/>
        <end position="119"/>
    </location>
</feature>
<dbReference type="AlphaFoldDB" id="S4XJ33"/>
<protein>
    <recommendedName>
        <fullName evidence="13">Integral membrane protein</fullName>
    </recommendedName>
</protein>
<dbReference type="GO" id="GO:0000009">
    <property type="term" value="F:alpha-1,6-mannosyltransferase activity"/>
    <property type="evidence" value="ECO:0007669"/>
    <property type="project" value="InterPro"/>
</dbReference>
<feature type="transmembrane region" description="Helical" evidence="10">
    <location>
        <begin position="338"/>
        <end position="356"/>
    </location>
</feature>